<keyword evidence="19" id="KW-1185">Reference proteome</keyword>
<evidence type="ECO:0000256" key="9">
    <source>
        <dbReference type="ARBA" id="ARBA00022989"/>
    </source>
</evidence>
<dbReference type="InterPro" id="IPR017241">
    <property type="entry name" value="Toll-like_receptor"/>
</dbReference>
<evidence type="ECO:0000256" key="2">
    <source>
        <dbReference type="ARBA" id="ARBA00009634"/>
    </source>
</evidence>
<dbReference type="Ensembl" id="ENSGWIT00000030284.1">
    <property type="protein sequence ID" value="ENSGWIP00000027766.1"/>
    <property type="gene ID" value="ENSGWIG00000014489.1"/>
</dbReference>
<evidence type="ECO:0000256" key="16">
    <source>
        <dbReference type="SAM" id="Phobius"/>
    </source>
</evidence>
<evidence type="ECO:0000256" key="8">
    <source>
        <dbReference type="ARBA" id="ARBA00022859"/>
    </source>
</evidence>
<keyword evidence="5 16" id="KW-0812">Transmembrane</keyword>
<dbReference type="PANTHER" id="PTHR24365">
    <property type="entry name" value="TOLL-LIKE RECEPTOR"/>
    <property type="match status" value="1"/>
</dbReference>
<evidence type="ECO:0000313" key="19">
    <source>
        <dbReference type="Proteomes" id="UP000694680"/>
    </source>
</evidence>
<gene>
    <name evidence="18" type="primary">LOC114465740</name>
</gene>
<dbReference type="InterPro" id="IPR001611">
    <property type="entry name" value="Leu-rich_rpt"/>
</dbReference>
<dbReference type="Proteomes" id="UP000694680">
    <property type="component" value="Chromosome 6"/>
</dbReference>
<keyword evidence="8 14" id="KW-0391">Immunity</keyword>
<evidence type="ECO:0000256" key="12">
    <source>
        <dbReference type="ARBA" id="ARBA00023180"/>
    </source>
</evidence>
<dbReference type="PIRSF" id="PIRSF037595">
    <property type="entry name" value="Toll-like_receptor"/>
    <property type="match status" value="1"/>
</dbReference>
<reference evidence="18" key="1">
    <citation type="submission" date="2020-06" db="EMBL/GenBank/DDBJ databases">
        <authorList>
            <consortium name="Wellcome Sanger Institute Data Sharing"/>
        </authorList>
    </citation>
    <scope>NUCLEOTIDE SEQUENCE [LARGE SCALE GENOMIC DNA]</scope>
</reference>
<dbReference type="SUPFAM" id="SSF52047">
    <property type="entry name" value="RNI-like"/>
    <property type="match status" value="1"/>
</dbReference>
<evidence type="ECO:0000256" key="1">
    <source>
        <dbReference type="ARBA" id="ARBA00004479"/>
    </source>
</evidence>
<dbReference type="Gene3D" id="3.80.10.10">
    <property type="entry name" value="Ribonuclease Inhibitor"/>
    <property type="match status" value="1"/>
</dbReference>
<keyword evidence="10 16" id="KW-0472">Membrane</keyword>
<feature type="domain" description="TIR" evidence="17">
    <location>
        <begin position="618"/>
        <end position="759"/>
    </location>
</feature>
<dbReference type="GO" id="GO:0045087">
    <property type="term" value="P:innate immune response"/>
    <property type="evidence" value="ECO:0007669"/>
    <property type="project" value="UniProtKB-UniRule"/>
</dbReference>
<dbReference type="InterPro" id="IPR000157">
    <property type="entry name" value="TIR_dom"/>
</dbReference>
<comment type="subcellular location">
    <subcellularLocation>
        <location evidence="1">Membrane</location>
        <topology evidence="1">Single-pass type I membrane protein</topology>
    </subcellularLocation>
</comment>
<dbReference type="AlphaFoldDB" id="A0A8C5GBA9"/>
<evidence type="ECO:0000259" key="17">
    <source>
        <dbReference type="PROSITE" id="PS50104"/>
    </source>
</evidence>
<dbReference type="PROSITE" id="PS51450">
    <property type="entry name" value="LRR"/>
    <property type="match status" value="2"/>
</dbReference>
<dbReference type="GO" id="GO:0005886">
    <property type="term" value="C:plasma membrane"/>
    <property type="evidence" value="ECO:0007669"/>
    <property type="project" value="TreeGrafter"/>
</dbReference>
<accession>A0A8C5GBA9</accession>
<dbReference type="GO" id="GO:0004888">
    <property type="term" value="F:transmembrane signaling receptor activity"/>
    <property type="evidence" value="ECO:0007669"/>
    <property type="project" value="InterPro"/>
</dbReference>
<dbReference type="SMART" id="SM00369">
    <property type="entry name" value="LRR_TYP"/>
    <property type="match status" value="7"/>
</dbReference>
<dbReference type="SUPFAM" id="SSF52058">
    <property type="entry name" value="L domain-like"/>
    <property type="match status" value="1"/>
</dbReference>
<reference evidence="18" key="2">
    <citation type="submission" date="2025-08" db="UniProtKB">
        <authorList>
            <consortium name="Ensembl"/>
        </authorList>
    </citation>
    <scope>IDENTIFICATION</scope>
</reference>
<evidence type="ECO:0000256" key="3">
    <source>
        <dbReference type="ARBA" id="ARBA00022588"/>
    </source>
</evidence>
<evidence type="ECO:0000256" key="4">
    <source>
        <dbReference type="ARBA" id="ARBA00022614"/>
    </source>
</evidence>
<keyword evidence="6" id="KW-0732">Signal</keyword>
<dbReference type="SMART" id="SM00364">
    <property type="entry name" value="LRR_BAC"/>
    <property type="match status" value="5"/>
</dbReference>
<feature type="disulfide bond" evidence="15">
    <location>
        <begin position="325"/>
        <end position="354"/>
    </location>
</feature>
<dbReference type="SUPFAM" id="SSF52200">
    <property type="entry name" value="Toll/Interleukin receptor TIR domain"/>
    <property type="match status" value="1"/>
</dbReference>
<dbReference type="Gene3D" id="3.40.50.10140">
    <property type="entry name" value="Toll/interleukin-1 receptor homology (TIR) domain"/>
    <property type="match status" value="1"/>
</dbReference>
<dbReference type="SMART" id="SM00082">
    <property type="entry name" value="LRRCT"/>
    <property type="match status" value="1"/>
</dbReference>
<dbReference type="FunFam" id="3.40.50.10140:FF:000001">
    <property type="entry name" value="Toll-like receptor 2"/>
    <property type="match status" value="1"/>
</dbReference>
<dbReference type="InterPro" id="IPR035897">
    <property type="entry name" value="Toll_tir_struct_dom_sf"/>
</dbReference>
<keyword evidence="3 14" id="KW-0399">Innate immunity</keyword>
<evidence type="ECO:0000256" key="5">
    <source>
        <dbReference type="ARBA" id="ARBA00022692"/>
    </source>
</evidence>
<dbReference type="SMART" id="SM00255">
    <property type="entry name" value="TIR"/>
    <property type="match status" value="1"/>
</dbReference>
<keyword evidence="15" id="KW-1015">Disulfide bond</keyword>
<keyword evidence="4" id="KW-0433">Leucine-rich repeat</keyword>
<organism evidence="18 19">
    <name type="scientific">Gouania willdenowi</name>
    <name type="common">Blunt-snouted clingfish</name>
    <name type="synonym">Lepadogaster willdenowi</name>
    <dbReference type="NCBI Taxonomy" id="441366"/>
    <lineage>
        <taxon>Eukaryota</taxon>
        <taxon>Metazoa</taxon>
        <taxon>Chordata</taxon>
        <taxon>Craniata</taxon>
        <taxon>Vertebrata</taxon>
        <taxon>Euteleostomi</taxon>
        <taxon>Actinopterygii</taxon>
        <taxon>Neopterygii</taxon>
        <taxon>Teleostei</taxon>
        <taxon>Neoteleostei</taxon>
        <taxon>Acanthomorphata</taxon>
        <taxon>Ovalentaria</taxon>
        <taxon>Blenniimorphae</taxon>
        <taxon>Blenniiformes</taxon>
        <taxon>Gobiesocoidei</taxon>
        <taxon>Gobiesocidae</taxon>
        <taxon>Gobiesocinae</taxon>
        <taxon>Gouania</taxon>
    </lineage>
</organism>
<evidence type="ECO:0000256" key="11">
    <source>
        <dbReference type="ARBA" id="ARBA00023170"/>
    </source>
</evidence>
<evidence type="ECO:0000256" key="7">
    <source>
        <dbReference type="ARBA" id="ARBA00022737"/>
    </source>
</evidence>
<dbReference type="PROSITE" id="PS50104">
    <property type="entry name" value="TIR"/>
    <property type="match status" value="1"/>
</dbReference>
<evidence type="ECO:0000256" key="14">
    <source>
        <dbReference type="PIRNR" id="PIRNR037595"/>
    </source>
</evidence>
<reference evidence="18" key="3">
    <citation type="submission" date="2025-09" db="UniProtKB">
        <authorList>
            <consortium name="Ensembl"/>
        </authorList>
    </citation>
    <scope>IDENTIFICATION</scope>
</reference>
<keyword evidence="11 14" id="KW-0675">Receptor</keyword>
<dbReference type="InterPro" id="IPR003591">
    <property type="entry name" value="Leu-rich_rpt_typical-subtyp"/>
</dbReference>
<dbReference type="InterPro" id="IPR032675">
    <property type="entry name" value="LRR_dom_sf"/>
</dbReference>
<dbReference type="Pfam" id="PF01582">
    <property type="entry name" value="TIR"/>
    <property type="match status" value="1"/>
</dbReference>
<keyword evidence="7" id="KW-0677">Repeat</keyword>
<evidence type="ECO:0000256" key="15">
    <source>
        <dbReference type="PIRSR" id="PIRSR037595-2"/>
    </source>
</evidence>
<keyword evidence="12" id="KW-0325">Glycoprotein</keyword>
<evidence type="ECO:0000256" key="13">
    <source>
        <dbReference type="ARBA" id="ARBA00023198"/>
    </source>
</evidence>
<dbReference type="InterPro" id="IPR000483">
    <property type="entry name" value="Cys-rich_flank_reg_C"/>
</dbReference>
<dbReference type="PANTHER" id="PTHR24365:SF539">
    <property type="entry name" value="TOLL-LIKE RECEPTOR 1"/>
    <property type="match status" value="1"/>
</dbReference>
<dbReference type="GO" id="GO:0006954">
    <property type="term" value="P:inflammatory response"/>
    <property type="evidence" value="ECO:0007669"/>
    <property type="project" value="UniProtKB-UniRule"/>
</dbReference>
<dbReference type="GO" id="GO:0002224">
    <property type="term" value="P:toll-like receptor signaling pathway"/>
    <property type="evidence" value="ECO:0007669"/>
    <property type="project" value="InterPro"/>
</dbReference>
<comment type="similarity">
    <text evidence="2 14">Belongs to the Toll-like receptor family.</text>
</comment>
<keyword evidence="13 14" id="KW-0395">Inflammatory response</keyword>
<proteinExistence type="inferred from homology"/>
<feature type="transmembrane region" description="Helical" evidence="16">
    <location>
        <begin position="562"/>
        <end position="585"/>
    </location>
</feature>
<feature type="disulfide bond" evidence="15">
    <location>
        <begin position="405"/>
        <end position="428"/>
    </location>
</feature>
<dbReference type="Pfam" id="PF13855">
    <property type="entry name" value="LRR_8"/>
    <property type="match status" value="2"/>
</dbReference>
<keyword evidence="9 16" id="KW-1133">Transmembrane helix</keyword>
<sequence>MRGTTTDLSHQNLTLVPADIPKDTQYLNLSHNFIQSLNGDEFAGLSKLCLLEITHCGLQEVSPSVFIHTPQLKVLNISNNMLSFIPELSLQELRVLDLDHNPYASYQLPASFQTLTKLDTLVLGSRVARTLDLHTFEPLRNLSLHHLVLGAGTTWLKYAPGSLAKLKSLQKFSLRVTFCKDFRIFENILVDINVTRAKFLKFVRVVPDRCEVCSDPFRPLRAMPSIQTLVIENTWINSSFMEMFLKNVWLSSIQTLSFLNMTYNEDTPNGFQFHTPNHSFSLSSITFNVINHYQYRYPTINMSFDAISGLTYLKFSGTGMNILPCRVLSDLPTLETMDLSDNLLSETGFWWFRCSLTSIFPRLRSLSLSKNRFSSLSTISMRMQQMQTVEVLDLSSNSISLDGPCSWPAQLTELRLANNNLGNAIFRCLSPHLKKIDLSKTGITFLTQDLSLLPRLTHLWLSSNSIQVIPSNLQLPTLLSLHVDQNSITSISSEAFVGFPRLQILQAGLNPFDCSCDSFWFITAFNKSQLLDWPYHYSCNSPPELSGRPLSTYRPSRMSCEAGLQAAVALPLFVSIVVVLGLVFYKYDGLWYTKMLWVWIRVRRRGAKRSHLLTNASYNYHAFISYSHHDSHWVDSQLTPSLETSGFSLCVHERDFVPGEWIIDNIINCVESSYKTLFVLSKHFVQSEWCNYELFFAQHRAVSVQRDSLVFILLEPIPADSLPKKFLRLRTLLRQQTYLEWPDEARKQQVFWASLRSMLQMGDKSVLKMKDVAQSISETMALVSNSHE</sequence>
<name>A0A8C5GBA9_GOUWI</name>
<evidence type="ECO:0000313" key="18">
    <source>
        <dbReference type="Ensembl" id="ENSGWIP00000027766.1"/>
    </source>
</evidence>
<evidence type="ECO:0000256" key="10">
    <source>
        <dbReference type="ARBA" id="ARBA00023136"/>
    </source>
</evidence>
<evidence type="ECO:0000256" key="6">
    <source>
        <dbReference type="ARBA" id="ARBA00022729"/>
    </source>
</evidence>
<protein>
    <submittedName>
        <fullName evidence="18">Toll-like receptor 1</fullName>
    </submittedName>
</protein>